<dbReference type="GO" id="GO:0005634">
    <property type="term" value="C:nucleus"/>
    <property type="evidence" value="ECO:0007669"/>
    <property type="project" value="TreeGrafter"/>
</dbReference>
<keyword evidence="6" id="KW-1185">Reference proteome</keyword>
<feature type="repeat" description="ANK" evidence="3">
    <location>
        <begin position="296"/>
        <end position="328"/>
    </location>
</feature>
<evidence type="ECO:0000256" key="3">
    <source>
        <dbReference type="PROSITE-ProRule" id="PRU00023"/>
    </source>
</evidence>
<feature type="non-terminal residue" evidence="5">
    <location>
        <position position="1"/>
    </location>
</feature>
<evidence type="ECO:0000313" key="5">
    <source>
        <dbReference type="EMBL" id="MBN3317984.1"/>
    </source>
</evidence>
<keyword evidence="1" id="KW-0677">Repeat</keyword>
<evidence type="ECO:0000313" key="6">
    <source>
        <dbReference type="Proteomes" id="UP000736164"/>
    </source>
</evidence>
<dbReference type="PANTHER" id="PTHR24124:SF7">
    <property type="entry name" value="NF-KAPPA-B INHIBITOR DELTA"/>
    <property type="match status" value="1"/>
</dbReference>
<dbReference type="EMBL" id="JAAWVO010037516">
    <property type="protein sequence ID" value="MBN3317984.1"/>
    <property type="molecule type" value="Genomic_DNA"/>
</dbReference>
<evidence type="ECO:0000256" key="4">
    <source>
        <dbReference type="SAM" id="MobiDB-lite"/>
    </source>
</evidence>
<dbReference type="PRINTS" id="PR01415">
    <property type="entry name" value="ANKYRIN"/>
</dbReference>
<sequence length="530" mass="57044">MASHPASYPWPPLAVGVPCPDPGHQGYGMQMDAEVLQQARMFLRGMDYSKKMWQDEDGDTHLNSSSWPLCLEDTWIRTASTQWPRHCASVSSRERALSEEVRPRVLPEAAGAFVCQRQRVTCAEPPGPARVDSVLPTRAQTAAQREPHIETETRAHELFWHTARSQSCGHSSGWVRDSGGGGAGKSRHHRKVQLDSVRASSPAGAGLACSKTRPCPSKLKPKAELSGSLNGIDRCRFSGCSCRRCHGGAGSQTGRGVLGRRAGILHIYTAKGLREYAYAAAEDLSVLGRLDSKEHKGKTALLVAVTANQPEIVHDLLQLGADVNACDVKGQTALHLAATYGFPQVMQAILSMGLNVDLEARNFEGLTPLHCAAISHGSTVKALCATPGLPDATLQNQAEDKLICVQLLLGCGASLLSQDIKSNKTVLHLAVKDGNLSLVHFPEILTLSPLSPCTQAHGNTALHMAAGLHGHPYQEEMIQVLLGRGADPSVRNLENDQPAHLLQAGERGEQLKLILKKGRATSSRRRIVSS</sequence>
<dbReference type="PROSITE" id="PS50088">
    <property type="entry name" value="ANK_REPEAT"/>
    <property type="match status" value="3"/>
</dbReference>
<feature type="repeat" description="ANK" evidence="3">
    <location>
        <begin position="329"/>
        <end position="361"/>
    </location>
</feature>
<dbReference type="Pfam" id="PF12796">
    <property type="entry name" value="Ank_2"/>
    <property type="match status" value="2"/>
</dbReference>
<dbReference type="PROSITE" id="PS50297">
    <property type="entry name" value="ANK_REP_REGION"/>
    <property type="match status" value="3"/>
</dbReference>
<feature type="region of interest" description="Disordered" evidence="4">
    <location>
        <begin position="171"/>
        <end position="197"/>
    </location>
</feature>
<name>A0A8J7NQL7_ATRSP</name>
<dbReference type="Gene3D" id="1.25.40.20">
    <property type="entry name" value="Ankyrin repeat-containing domain"/>
    <property type="match status" value="2"/>
</dbReference>
<dbReference type="FunFam" id="1.25.40.20:FF:000097">
    <property type="entry name" value="NF-kappa-B inhibitor zeta isoform X1"/>
    <property type="match status" value="1"/>
</dbReference>
<dbReference type="InterPro" id="IPR036770">
    <property type="entry name" value="Ankyrin_rpt-contain_sf"/>
</dbReference>
<dbReference type="GO" id="GO:0010468">
    <property type="term" value="P:regulation of gene expression"/>
    <property type="evidence" value="ECO:0007669"/>
    <property type="project" value="TreeGrafter"/>
</dbReference>
<gene>
    <name evidence="5" type="primary">Nfkbid</name>
    <name evidence="5" type="ORF">GTO95_0015109</name>
</gene>
<organism evidence="5 6">
    <name type="scientific">Atractosteus spatula</name>
    <name type="common">Alligator gar</name>
    <name type="synonym">Lepisosteus spatula</name>
    <dbReference type="NCBI Taxonomy" id="7917"/>
    <lineage>
        <taxon>Eukaryota</taxon>
        <taxon>Metazoa</taxon>
        <taxon>Chordata</taxon>
        <taxon>Craniata</taxon>
        <taxon>Vertebrata</taxon>
        <taxon>Euteleostomi</taxon>
        <taxon>Actinopterygii</taxon>
        <taxon>Neopterygii</taxon>
        <taxon>Holostei</taxon>
        <taxon>Semionotiformes</taxon>
        <taxon>Lepisosteidae</taxon>
        <taxon>Atractosteus</taxon>
    </lineage>
</organism>
<dbReference type="SMART" id="SM00248">
    <property type="entry name" value="ANK"/>
    <property type="match status" value="5"/>
</dbReference>
<protein>
    <submittedName>
        <fullName evidence="5">IKBD inhibitor</fullName>
    </submittedName>
</protein>
<dbReference type="PANTHER" id="PTHR24124">
    <property type="entry name" value="ANKYRIN REPEAT FAMILY A"/>
    <property type="match status" value="1"/>
</dbReference>
<dbReference type="AlphaFoldDB" id="A0A8J7NQL7"/>
<reference evidence="5" key="1">
    <citation type="journal article" date="2021" name="Cell">
        <title>Tracing the genetic footprints of vertebrate landing in non-teleost ray-finned fishes.</title>
        <authorList>
            <person name="Bi X."/>
            <person name="Wang K."/>
            <person name="Yang L."/>
            <person name="Pan H."/>
            <person name="Jiang H."/>
            <person name="Wei Q."/>
            <person name="Fang M."/>
            <person name="Yu H."/>
            <person name="Zhu C."/>
            <person name="Cai Y."/>
            <person name="He Y."/>
            <person name="Gan X."/>
            <person name="Zeng H."/>
            <person name="Yu D."/>
            <person name="Zhu Y."/>
            <person name="Jiang H."/>
            <person name="Qiu Q."/>
            <person name="Yang H."/>
            <person name="Zhang Y.E."/>
            <person name="Wang W."/>
            <person name="Zhu M."/>
            <person name="He S."/>
            <person name="Zhang G."/>
        </authorList>
    </citation>
    <scope>NUCLEOTIDE SEQUENCE</scope>
    <source>
        <strain evidence="5">Allg_001</strain>
    </source>
</reference>
<feature type="repeat" description="ANK" evidence="3">
    <location>
        <begin position="457"/>
        <end position="493"/>
    </location>
</feature>
<dbReference type="Proteomes" id="UP000736164">
    <property type="component" value="Unassembled WGS sequence"/>
</dbReference>
<accession>A0A8J7NQL7</accession>
<evidence type="ECO:0000256" key="2">
    <source>
        <dbReference type="ARBA" id="ARBA00023043"/>
    </source>
</evidence>
<dbReference type="SUPFAM" id="SSF48403">
    <property type="entry name" value="Ankyrin repeat"/>
    <property type="match status" value="1"/>
</dbReference>
<dbReference type="InterPro" id="IPR002110">
    <property type="entry name" value="Ankyrin_rpt"/>
</dbReference>
<keyword evidence="2 3" id="KW-0040">ANK repeat</keyword>
<feature type="non-terminal residue" evidence="5">
    <location>
        <position position="530"/>
    </location>
</feature>
<proteinExistence type="predicted"/>
<evidence type="ECO:0000256" key="1">
    <source>
        <dbReference type="ARBA" id="ARBA00022737"/>
    </source>
</evidence>
<comment type="caution">
    <text evidence="5">The sequence shown here is derived from an EMBL/GenBank/DDBJ whole genome shotgun (WGS) entry which is preliminary data.</text>
</comment>